<dbReference type="Proteomes" id="UP000190951">
    <property type="component" value="Chromosome"/>
</dbReference>
<name>A0A1S8LVF5_9CLOT</name>
<evidence type="ECO:0000313" key="2">
    <source>
        <dbReference type="Proteomes" id="UP000190951"/>
    </source>
</evidence>
<dbReference type="EMBL" id="CP096983">
    <property type="protein sequence ID" value="URZ10320.1"/>
    <property type="molecule type" value="Genomic_DNA"/>
</dbReference>
<dbReference type="STRING" id="84029.CROST_30440"/>
<accession>A0A1S8LVF5</accession>
<dbReference type="AlphaFoldDB" id="A0A1S8LVF5"/>
<reference evidence="1 2" key="1">
    <citation type="submission" date="2022-04" db="EMBL/GenBank/DDBJ databases">
        <title>Genome sequence of C. roseum typestrain.</title>
        <authorList>
            <person name="Poehlein A."/>
            <person name="Schoch T."/>
            <person name="Duerre P."/>
            <person name="Daniel R."/>
        </authorList>
    </citation>
    <scope>NUCLEOTIDE SEQUENCE [LARGE SCALE GENOMIC DNA]</scope>
    <source>
        <strain evidence="1 2">DSM 7320</strain>
    </source>
</reference>
<organism evidence="1 2">
    <name type="scientific">Clostridium felsineum</name>
    <dbReference type="NCBI Taxonomy" id="36839"/>
    <lineage>
        <taxon>Bacteria</taxon>
        <taxon>Bacillati</taxon>
        <taxon>Bacillota</taxon>
        <taxon>Clostridia</taxon>
        <taxon>Eubacteriales</taxon>
        <taxon>Clostridiaceae</taxon>
        <taxon>Clostridium</taxon>
    </lineage>
</organism>
<protein>
    <submittedName>
        <fullName evidence="1">Uncharacterized protein</fullName>
    </submittedName>
</protein>
<gene>
    <name evidence="1" type="ORF">CROST_010280</name>
</gene>
<proteinExistence type="predicted"/>
<dbReference type="RefSeq" id="WP_077835086.1">
    <property type="nucleotide sequence ID" value="NZ_CP096983.1"/>
</dbReference>
<evidence type="ECO:0000313" key="1">
    <source>
        <dbReference type="EMBL" id="URZ10320.1"/>
    </source>
</evidence>
<dbReference type="KEGG" id="crw:CROST_010280"/>
<keyword evidence="2" id="KW-1185">Reference proteome</keyword>
<sequence>MRVNNRRKNTISLKMFITEFGDQFSENVTKRLMDLDLRCVLTRSRESYNILDLKHVEHTKYDDENKLGSELKEYCYAEFAVIDGELYFSEKCMENEKVMKSSVVDKIYNHLSDDNMTCEGEKNFKKVEEDNIDYIVDNIILKCPQVSQKYIDIVNEMTSLAERK</sequence>